<keyword evidence="1" id="KW-0479">Metal-binding</keyword>
<organism evidence="4 5">
    <name type="scientific">Massarina eburnea CBS 473.64</name>
    <dbReference type="NCBI Taxonomy" id="1395130"/>
    <lineage>
        <taxon>Eukaryota</taxon>
        <taxon>Fungi</taxon>
        <taxon>Dikarya</taxon>
        <taxon>Ascomycota</taxon>
        <taxon>Pezizomycotina</taxon>
        <taxon>Dothideomycetes</taxon>
        <taxon>Pleosporomycetidae</taxon>
        <taxon>Pleosporales</taxon>
        <taxon>Massarineae</taxon>
        <taxon>Massarinaceae</taxon>
        <taxon>Massarina</taxon>
    </lineage>
</organism>
<proteinExistence type="predicted"/>
<dbReference type="OrthoDB" id="6365676at2759"/>
<sequence>MQDQSNKWIERSWPKTAWDETTPANYHQSKPQYGTEEYTTDHGSSGAEPYQASTTDIQHRSLRSDTYSSDLTPISGSGDYNAEYPGPVNIGYALDPLPASNNVFPHQEWQSQGGAQQDRYPMGYGPYRHQTLTSQNQSYYDSIDSGKQPGYFPSERVQGIDNMVPIVPSVQSSPEKSMMAPPRAAMATGPDPDRRPSSGKLYDNQAPYSIRCDACGEVLTGAHANGNLTRHKRSQKCTAPVEKRSYECGLCDGKFQRSDALLTHRRKKHGHPQGQSRTCHTDEY</sequence>
<dbReference type="Gene3D" id="3.30.160.60">
    <property type="entry name" value="Classic Zinc Finger"/>
    <property type="match status" value="1"/>
</dbReference>
<dbReference type="EMBL" id="MU006812">
    <property type="protein sequence ID" value="KAF2634982.1"/>
    <property type="molecule type" value="Genomic_DNA"/>
</dbReference>
<protein>
    <recommendedName>
        <fullName evidence="3">C2H2-type domain-containing protein</fullName>
    </recommendedName>
</protein>
<feature type="region of interest" description="Disordered" evidence="2">
    <location>
        <begin position="1"/>
        <end position="58"/>
    </location>
</feature>
<feature type="domain" description="C2H2-type" evidence="3">
    <location>
        <begin position="246"/>
        <end position="274"/>
    </location>
</feature>
<dbReference type="AlphaFoldDB" id="A0A6A6RID8"/>
<feature type="region of interest" description="Disordered" evidence="2">
    <location>
        <begin position="265"/>
        <end position="284"/>
    </location>
</feature>
<dbReference type="Proteomes" id="UP000799753">
    <property type="component" value="Unassembled WGS sequence"/>
</dbReference>
<evidence type="ECO:0000313" key="4">
    <source>
        <dbReference type="EMBL" id="KAF2634982.1"/>
    </source>
</evidence>
<name>A0A6A6RID8_9PLEO</name>
<dbReference type="SUPFAM" id="SSF57667">
    <property type="entry name" value="beta-beta-alpha zinc fingers"/>
    <property type="match status" value="1"/>
</dbReference>
<dbReference type="GO" id="GO:0008270">
    <property type="term" value="F:zinc ion binding"/>
    <property type="evidence" value="ECO:0007669"/>
    <property type="project" value="UniProtKB-KW"/>
</dbReference>
<reference evidence="4" key="1">
    <citation type="journal article" date="2020" name="Stud. Mycol.">
        <title>101 Dothideomycetes genomes: a test case for predicting lifestyles and emergence of pathogens.</title>
        <authorList>
            <person name="Haridas S."/>
            <person name="Albert R."/>
            <person name="Binder M."/>
            <person name="Bloem J."/>
            <person name="Labutti K."/>
            <person name="Salamov A."/>
            <person name="Andreopoulos B."/>
            <person name="Baker S."/>
            <person name="Barry K."/>
            <person name="Bills G."/>
            <person name="Bluhm B."/>
            <person name="Cannon C."/>
            <person name="Castanera R."/>
            <person name="Culley D."/>
            <person name="Daum C."/>
            <person name="Ezra D."/>
            <person name="Gonzalez J."/>
            <person name="Henrissat B."/>
            <person name="Kuo A."/>
            <person name="Liang C."/>
            <person name="Lipzen A."/>
            <person name="Lutzoni F."/>
            <person name="Magnuson J."/>
            <person name="Mondo S."/>
            <person name="Nolan M."/>
            <person name="Ohm R."/>
            <person name="Pangilinan J."/>
            <person name="Park H.-J."/>
            <person name="Ramirez L."/>
            <person name="Alfaro M."/>
            <person name="Sun H."/>
            <person name="Tritt A."/>
            <person name="Yoshinaga Y."/>
            <person name="Zwiers L.-H."/>
            <person name="Turgeon B."/>
            <person name="Goodwin S."/>
            <person name="Spatafora J."/>
            <person name="Crous P."/>
            <person name="Grigoriev I."/>
        </authorList>
    </citation>
    <scope>NUCLEOTIDE SEQUENCE</scope>
    <source>
        <strain evidence="4">CBS 473.64</strain>
    </source>
</reference>
<dbReference type="InterPro" id="IPR013087">
    <property type="entry name" value="Znf_C2H2_type"/>
</dbReference>
<evidence type="ECO:0000313" key="5">
    <source>
        <dbReference type="Proteomes" id="UP000799753"/>
    </source>
</evidence>
<dbReference type="InterPro" id="IPR036236">
    <property type="entry name" value="Znf_C2H2_sf"/>
</dbReference>
<keyword evidence="1" id="KW-0863">Zinc-finger</keyword>
<dbReference type="PROSITE" id="PS50157">
    <property type="entry name" value="ZINC_FINGER_C2H2_2"/>
    <property type="match status" value="1"/>
</dbReference>
<evidence type="ECO:0000256" key="2">
    <source>
        <dbReference type="SAM" id="MobiDB-lite"/>
    </source>
</evidence>
<keyword evidence="1" id="KW-0862">Zinc</keyword>
<evidence type="ECO:0000259" key="3">
    <source>
        <dbReference type="PROSITE" id="PS50157"/>
    </source>
</evidence>
<dbReference type="PROSITE" id="PS00028">
    <property type="entry name" value="ZINC_FINGER_C2H2_1"/>
    <property type="match status" value="1"/>
</dbReference>
<feature type="region of interest" description="Disordered" evidence="2">
    <location>
        <begin position="171"/>
        <end position="203"/>
    </location>
</feature>
<evidence type="ECO:0000256" key="1">
    <source>
        <dbReference type="PROSITE-ProRule" id="PRU00042"/>
    </source>
</evidence>
<gene>
    <name evidence="4" type="ORF">P280DRAFT_207468</name>
</gene>
<accession>A0A6A6RID8</accession>
<keyword evidence="5" id="KW-1185">Reference proteome</keyword>
<feature type="compositionally biased region" description="Polar residues" evidence="2">
    <location>
        <begin position="22"/>
        <end position="32"/>
    </location>
</feature>